<dbReference type="InterPro" id="IPR000965">
    <property type="entry name" value="GPR_dom"/>
</dbReference>
<protein>
    <recommendedName>
        <fullName evidence="7">Gamma-glutamyl phosphate reductase</fullName>
        <shortName evidence="7">GPR</shortName>
        <ecNumber evidence="7">1.2.1.41</ecNumber>
    </recommendedName>
    <alternativeName>
        <fullName evidence="7">Glutamate-5-semialdehyde dehydrogenase</fullName>
    </alternativeName>
    <alternativeName>
        <fullName evidence="7">Glutamyl-gamma-semialdehyde dehydrogenase</fullName>
        <shortName evidence="7">GSA dehydrogenase</shortName>
    </alternativeName>
</protein>
<dbReference type="SUPFAM" id="SSF53720">
    <property type="entry name" value="ALDH-like"/>
    <property type="match status" value="1"/>
</dbReference>
<evidence type="ECO:0000256" key="7">
    <source>
        <dbReference type="HAMAP-Rule" id="MF_00412"/>
    </source>
</evidence>
<reference evidence="9 10" key="1">
    <citation type="journal article" date="2020" name="mSystems">
        <title>Defining Genomic and Predicted Metabolic Features of the Acetobacterium Genus.</title>
        <authorList>
            <person name="Ross D.E."/>
            <person name="Marshall C.W."/>
            <person name="Gulliver D."/>
            <person name="May H.D."/>
            <person name="Norman R.S."/>
        </authorList>
    </citation>
    <scope>NUCLEOTIDE SEQUENCE [LARGE SCALE GENOMIC DNA]</scope>
    <source>
        <strain evidence="9 10">DSM 4132</strain>
    </source>
</reference>
<evidence type="ECO:0000256" key="2">
    <source>
        <dbReference type="ARBA" id="ARBA00022605"/>
    </source>
</evidence>
<dbReference type="Pfam" id="PF00171">
    <property type="entry name" value="Aldedh"/>
    <property type="match status" value="1"/>
</dbReference>
<comment type="function">
    <text evidence="7">Catalyzes the NADPH-dependent reduction of L-glutamate 5-phosphate into L-glutamate 5-semialdehyde and phosphate. The product spontaneously undergoes cyclization to form 1-pyrroline-5-carboxylate.</text>
</comment>
<dbReference type="EMBL" id="WJBE01000004">
    <property type="protein sequence ID" value="MBC3899261.1"/>
    <property type="molecule type" value="Genomic_DNA"/>
</dbReference>
<comment type="similarity">
    <text evidence="7">Belongs to the gamma-glutamyl phosphate reductase family.</text>
</comment>
<comment type="pathway">
    <text evidence="1 7">Amino-acid biosynthesis; L-proline biosynthesis; L-glutamate 5-semialdehyde from L-glutamate: step 2/2.</text>
</comment>
<evidence type="ECO:0000313" key="10">
    <source>
        <dbReference type="Proteomes" id="UP000622405"/>
    </source>
</evidence>
<dbReference type="InterPro" id="IPR012134">
    <property type="entry name" value="Glu-5-SA_DH"/>
</dbReference>
<dbReference type="Proteomes" id="UP000622405">
    <property type="component" value="Unassembled WGS sequence"/>
</dbReference>
<feature type="domain" description="Aldehyde dehydrogenase" evidence="8">
    <location>
        <begin position="8"/>
        <end position="288"/>
    </location>
</feature>
<keyword evidence="2 7" id="KW-0028">Amino-acid biosynthesis</keyword>
<dbReference type="InterPro" id="IPR016162">
    <property type="entry name" value="Ald_DH_N"/>
</dbReference>
<evidence type="ECO:0000256" key="3">
    <source>
        <dbReference type="ARBA" id="ARBA00022650"/>
    </source>
</evidence>
<dbReference type="PANTHER" id="PTHR11063">
    <property type="entry name" value="GLUTAMATE SEMIALDEHYDE DEHYDROGENASE"/>
    <property type="match status" value="1"/>
</dbReference>
<dbReference type="PANTHER" id="PTHR11063:SF8">
    <property type="entry name" value="DELTA-1-PYRROLINE-5-CARBOXYLATE SYNTHASE"/>
    <property type="match status" value="1"/>
</dbReference>
<dbReference type="NCBIfam" id="TIGR00407">
    <property type="entry name" value="proA"/>
    <property type="match status" value="1"/>
</dbReference>
<dbReference type="NCBIfam" id="NF001221">
    <property type="entry name" value="PRK00197.1"/>
    <property type="match status" value="1"/>
</dbReference>
<sequence length="431" mass="46554">MQMEQRGKIARNAGILLAATDGQKRNAGLLAIAKALETNKATIAAANQADMKRSQEENLGAPLLKRLTFDANKISDVIQGIHSLIELTDPLGATKLSTQLDEGLDLYKVTCPIGVIGVIFESRPDAFVQISTLCLKSGNAVLLKGGREALETNRILAKIINEATASVGLPQDWIQNLETREDVTAMLSLDQYIDLIIPRGSNSFVQYIMNNSNIPVMGHADGICHVYVHEDADLKQAVDIIVDSKTQYVAACNTVETLLINEKIAAALLPSLKTALEAKNVHLKGDAATQAFIDVEAATEEDWKTEYLDYILSIKIVPDLNTAINHINTYGSGHTDVILTTTEATAKTFMTLVDSAGVFWNCSTRFSDGFRFGFGAEVGISTSKLHARGPVGLDGLLSYKFKLLGHGQCVADYASGKSQFTHVAQDTSCPV</sequence>
<accession>A0ABR6YVN9</accession>
<dbReference type="InterPro" id="IPR016161">
    <property type="entry name" value="Ald_DH/histidinol_DH"/>
</dbReference>
<gene>
    <name evidence="7" type="primary">proA</name>
    <name evidence="9" type="ORF">GH811_06490</name>
</gene>
<evidence type="ECO:0000313" key="9">
    <source>
        <dbReference type="EMBL" id="MBC3899261.1"/>
    </source>
</evidence>
<comment type="catalytic activity">
    <reaction evidence="6 7">
        <text>L-glutamate 5-semialdehyde + phosphate + NADP(+) = L-glutamyl 5-phosphate + NADPH + H(+)</text>
        <dbReference type="Rhea" id="RHEA:19541"/>
        <dbReference type="ChEBI" id="CHEBI:15378"/>
        <dbReference type="ChEBI" id="CHEBI:43474"/>
        <dbReference type="ChEBI" id="CHEBI:57783"/>
        <dbReference type="ChEBI" id="CHEBI:58066"/>
        <dbReference type="ChEBI" id="CHEBI:58274"/>
        <dbReference type="ChEBI" id="CHEBI:58349"/>
        <dbReference type="EC" id="1.2.1.41"/>
    </reaction>
</comment>
<dbReference type="GO" id="GO:0004350">
    <property type="term" value="F:glutamate-5-semialdehyde dehydrogenase activity"/>
    <property type="evidence" value="ECO:0007669"/>
    <property type="project" value="UniProtKB-EC"/>
</dbReference>
<dbReference type="PROSITE" id="PS01223">
    <property type="entry name" value="PROA"/>
    <property type="match status" value="1"/>
</dbReference>
<keyword evidence="3 7" id="KW-0641">Proline biosynthesis</keyword>
<evidence type="ECO:0000259" key="8">
    <source>
        <dbReference type="Pfam" id="PF00171"/>
    </source>
</evidence>
<dbReference type="Gene3D" id="3.40.309.10">
    <property type="entry name" value="Aldehyde Dehydrogenase, Chain A, domain 2"/>
    <property type="match status" value="1"/>
</dbReference>
<keyword evidence="10" id="KW-1185">Reference proteome</keyword>
<evidence type="ECO:0000256" key="6">
    <source>
        <dbReference type="ARBA" id="ARBA00049024"/>
    </source>
</evidence>
<keyword evidence="4 7" id="KW-0521">NADP</keyword>
<dbReference type="HAMAP" id="MF_00412">
    <property type="entry name" value="ProA"/>
    <property type="match status" value="1"/>
</dbReference>
<dbReference type="PIRSF" id="PIRSF000151">
    <property type="entry name" value="GPR"/>
    <property type="match status" value="1"/>
</dbReference>
<keyword evidence="7" id="KW-0963">Cytoplasm</keyword>
<organism evidence="9 10">
    <name type="scientific">Acetobacterium malicum</name>
    <dbReference type="NCBI Taxonomy" id="52692"/>
    <lineage>
        <taxon>Bacteria</taxon>
        <taxon>Bacillati</taxon>
        <taxon>Bacillota</taxon>
        <taxon>Clostridia</taxon>
        <taxon>Eubacteriales</taxon>
        <taxon>Eubacteriaceae</taxon>
        <taxon>Acetobacterium</taxon>
    </lineage>
</organism>
<comment type="subcellular location">
    <subcellularLocation>
        <location evidence="7">Cytoplasm</location>
    </subcellularLocation>
</comment>
<dbReference type="InterPro" id="IPR015590">
    <property type="entry name" value="Aldehyde_DH_dom"/>
</dbReference>
<name>A0ABR6YVN9_9FIRM</name>
<evidence type="ECO:0000256" key="1">
    <source>
        <dbReference type="ARBA" id="ARBA00004985"/>
    </source>
</evidence>
<dbReference type="InterPro" id="IPR020593">
    <property type="entry name" value="G-glutamylP_reductase_CS"/>
</dbReference>
<comment type="caution">
    <text evidence="9">The sequence shown here is derived from an EMBL/GenBank/DDBJ whole genome shotgun (WGS) entry which is preliminary data.</text>
</comment>
<dbReference type="CDD" id="cd07079">
    <property type="entry name" value="ALDH_F18-19_ProA-GPR"/>
    <property type="match status" value="1"/>
</dbReference>
<dbReference type="Gene3D" id="3.40.605.10">
    <property type="entry name" value="Aldehyde Dehydrogenase, Chain A, domain 1"/>
    <property type="match status" value="1"/>
</dbReference>
<dbReference type="InterPro" id="IPR016163">
    <property type="entry name" value="Ald_DH_C"/>
</dbReference>
<dbReference type="EC" id="1.2.1.41" evidence="7"/>
<proteinExistence type="inferred from homology"/>
<keyword evidence="5 7" id="KW-0560">Oxidoreductase</keyword>
<dbReference type="RefSeq" id="WP_186893757.1">
    <property type="nucleotide sequence ID" value="NZ_WJBE01000004.1"/>
</dbReference>
<evidence type="ECO:0000256" key="4">
    <source>
        <dbReference type="ARBA" id="ARBA00022857"/>
    </source>
</evidence>
<evidence type="ECO:0000256" key="5">
    <source>
        <dbReference type="ARBA" id="ARBA00023002"/>
    </source>
</evidence>